<keyword evidence="2" id="KW-1185">Reference proteome</keyword>
<comment type="caution">
    <text evidence="1">The sequence shown here is derived from an EMBL/GenBank/DDBJ whole genome shotgun (WGS) entry which is preliminary data.</text>
</comment>
<dbReference type="Proteomes" id="UP000608420">
    <property type="component" value="Unassembled WGS sequence"/>
</dbReference>
<accession>A0ABQ1W1M2</accession>
<gene>
    <name evidence="1" type="ORF">GCM10010913_30780</name>
</gene>
<name>A0ABQ1W1M2_9BACL</name>
<dbReference type="EMBL" id="BMIW01000023">
    <property type="protein sequence ID" value="GGG06811.1"/>
    <property type="molecule type" value="Genomic_DNA"/>
</dbReference>
<evidence type="ECO:0000313" key="2">
    <source>
        <dbReference type="Proteomes" id="UP000608420"/>
    </source>
</evidence>
<organism evidence="1 2">
    <name type="scientific">Paenibacillus aceti</name>
    <dbReference type="NCBI Taxonomy" id="1820010"/>
    <lineage>
        <taxon>Bacteria</taxon>
        <taxon>Bacillati</taxon>
        <taxon>Bacillota</taxon>
        <taxon>Bacilli</taxon>
        <taxon>Bacillales</taxon>
        <taxon>Paenibacillaceae</taxon>
        <taxon>Paenibacillus</taxon>
    </lineage>
</organism>
<proteinExistence type="predicted"/>
<dbReference type="RefSeq" id="WP_205571040.1">
    <property type="nucleotide sequence ID" value="NZ_BMIW01000023.1"/>
</dbReference>
<reference evidence="2" key="1">
    <citation type="journal article" date="2019" name="Int. J. Syst. Evol. Microbiol.">
        <title>The Global Catalogue of Microorganisms (GCM) 10K type strain sequencing project: providing services to taxonomists for standard genome sequencing and annotation.</title>
        <authorList>
            <consortium name="The Broad Institute Genomics Platform"/>
            <consortium name="The Broad Institute Genome Sequencing Center for Infectious Disease"/>
            <person name="Wu L."/>
            <person name="Ma J."/>
        </authorList>
    </citation>
    <scope>NUCLEOTIDE SEQUENCE [LARGE SCALE GENOMIC DNA]</scope>
    <source>
        <strain evidence="2">CGMCC 1.15420</strain>
    </source>
</reference>
<sequence>MEALEALESKLVDGQIVVERVVPKLAKLFFCKKGQPSSLATMRYREILKNLGPV</sequence>
<evidence type="ECO:0000313" key="1">
    <source>
        <dbReference type="EMBL" id="GGG06811.1"/>
    </source>
</evidence>
<protein>
    <submittedName>
        <fullName evidence="1">Uncharacterized protein</fullName>
    </submittedName>
</protein>